<dbReference type="KEGG" id="mnt:21391693"/>
<evidence type="ECO:0000256" key="1">
    <source>
        <dbReference type="ARBA" id="ARBA00004167"/>
    </source>
</evidence>
<protein>
    <recommendedName>
        <fullName evidence="6">Malectin-like domain-containing protein</fullName>
    </recommendedName>
</protein>
<evidence type="ECO:0000256" key="3">
    <source>
        <dbReference type="ARBA" id="ARBA00022729"/>
    </source>
</evidence>
<evidence type="ECO:0000256" key="5">
    <source>
        <dbReference type="ARBA" id="ARBA00023136"/>
    </source>
</evidence>
<dbReference type="AlphaFoldDB" id="W9R0B8"/>
<evidence type="ECO:0000259" key="6">
    <source>
        <dbReference type="Pfam" id="PF12819"/>
    </source>
</evidence>
<proteinExistence type="predicted"/>
<accession>W9R0B8</accession>
<dbReference type="Pfam" id="PF12819">
    <property type="entry name" value="Malectin_like"/>
    <property type="match status" value="1"/>
</dbReference>
<keyword evidence="5" id="KW-0472">Membrane</keyword>
<keyword evidence="8" id="KW-1185">Reference proteome</keyword>
<dbReference type="InterPro" id="IPR024788">
    <property type="entry name" value="Malectin-like_Carb-bd_dom"/>
</dbReference>
<keyword evidence="2" id="KW-0812">Transmembrane</keyword>
<feature type="domain" description="Malectin-like" evidence="6">
    <location>
        <begin position="4"/>
        <end position="162"/>
    </location>
</feature>
<evidence type="ECO:0000313" key="8">
    <source>
        <dbReference type="Proteomes" id="UP000030645"/>
    </source>
</evidence>
<dbReference type="eggNOG" id="ENOG502QQCZ">
    <property type="taxonomic scope" value="Eukaryota"/>
</dbReference>
<keyword evidence="4" id="KW-1133">Transmembrane helix</keyword>
<evidence type="ECO:0000256" key="4">
    <source>
        <dbReference type="ARBA" id="ARBA00022989"/>
    </source>
</evidence>
<dbReference type="Proteomes" id="UP000030645">
    <property type="component" value="Unassembled WGS sequence"/>
</dbReference>
<comment type="subcellular location">
    <subcellularLocation>
        <location evidence="1">Membrane</location>
        <topology evidence="1">Single-pass membrane protein</topology>
    </subcellularLocation>
</comment>
<name>W9R0B8_9ROSA</name>
<evidence type="ECO:0000313" key="7">
    <source>
        <dbReference type="EMBL" id="EXB62519.1"/>
    </source>
</evidence>
<organism evidence="7 8">
    <name type="scientific">Morus notabilis</name>
    <dbReference type="NCBI Taxonomy" id="981085"/>
    <lineage>
        <taxon>Eukaryota</taxon>
        <taxon>Viridiplantae</taxon>
        <taxon>Streptophyta</taxon>
        <taxon>Embryophyta</taxon>
        <taxon>Tracheophyta</taxon>
        <taxon>Spermatophyta</taxon>
        <taxon>Magnoliopsida</taxon>
        <taxon>eudicotyledons</taxon>
        <taxon>Gunneridae</taxon>
        <taxon>Pentapetalae</taxon>
        <taxon>rosids</taxon>
        <taxon>fabids</taxon>
        <taxon>Rosales</taxon>
        <taxon>Moraceae</taxon>
        <taxon>Moreae</taxon>
        <taxon>Morus</taxon>
    </lineage>
</organism>
<keyword evidence="3" id="KW-0732">Signal</keyword>
<evidence type="ECO:0000256" key="2">
    <source>
        <dbReference type="ARBA" id="ARBA00022692"/>
    </source>
</evidence>
<dbReference type="EMBL" id="KE344453">
    <property type="protein sequence ID" value="EXB62519.1"/>
    <property type="molecule type" value="Genomic_DNA"/>
</dbReference>
<gene>
    <name evidence="7" type="ORF">L484_008322</name>
</gene>
<dbReference type="OrthoDB" id="1150869at2759"/>
<reference evidence="8" key="1">
    <citation type="submission" date="2013-01" db="EMBL/GenBank/DDBJ databases">
        <title>Draft Genome Sequence of a Mulberry Tree, Morus notabilis C.K. Schneid.</title>
        <authorList>
            <person name="He N."/>
            <person name="Zhao S."/>
        </authorList>
    </citation>
    <scope>NUCLEOTIDE SEQUENCE</scope>
</reference>
<sequence>MSTHVEGSTDLKYVSDEAFIDTGVRKVVSKGNWQQQYMSLRSFPEGDRNCYKIGVTTGTKYLIRASFFYGNYDGEGMPPTFDLYLGASLWDSVKTSSSSDFTIDPEIIHVPQKNHIHICLVKTSHGIPFISAIELRPLDNSTYQAQTGSLALLDRLDTGVSTWTR</sequence>
<dbReference type="STRING" id="981085.W9R0B8"/>
<dbReference type="GO" id="GO:0016020">
    <property type="term" value="C:membrane"/>
    <property type="evidence" value="ECO:0007669"/>
    <property type="project" value="UniProtKB-SubCell"/>
</dbReference>
<dbReference type="PANTHER" id="PTHR45631">
    <property type="entry name" value="OS07G0107800 PROTEIN-RELATED"/>
    <property type="match status" value="1"/>
</dbReference>
<dbReference type="PANTHER" id="PTHR45631:SF202">
    <property type="entry name" value="SENESCENCE-INDUCED RECEPTOR-LIKE SERINE_THREONINE-PROTEIN KINASE"/>
    <property type="match status" value="1"/>
</dbReference>